<sequence length="48" mass="5460">MKTNRLKSSSCTLTSYFGISFIKTVIFHAVINTKFSYIFSTISTFSLK</sequence>
<accession>A0A087T2S0</accession>
<evidence type="ECO:0000313" key="3">
    <source>
        <dbReference type="Proteomes" id="UP000054359"/>
    </source>
</evidence>
<keyword evidence="1" id="KW-0472">Membrane</keyword>
<dbReference type="AlphaFoldDB" id="A0A087T2S0"/>
<name>A0A087T2S0_STEMI</name>
<dbReference type="Proteomes" id="UP000054359">
    <property type="component" value="Unassembled WGS sequence"/>
</dbReference>
<evidence type="ECO:0000313" key="2">
    <source>
        <dbReference type="EMBL" id="KFM59409.1"/>
    </source>
</evidence>
<proteinExistence type="predicted"/>
<protein>
    <submittedName>
        <fullName evidence="2">Uncharacterized protein</fullName>
    </submittedName>
</protein>
<feature type="transmembrane region" description="Helical" evidence="1">
    <location>
        <begin position="12"/>
        <end position="31"/>
    </location>
</feature>
<organism evidence="2 3">
    <name type="scientific">Stegodyphus mimosarum</name>
    <name type="common">African social velvet spider</name>
    <dbReference type="NCBI Taxonomy" id="407821"/>
    <lineage>
        <taxon>Eukaryota</taxon>
        <taxon>Metazoa</taxon>
        <taxon>Ecdysozoa</taxon>
        <taxon>Arthropoda</taxon>
        <taxon>Chelicerata</taxon>
        <taxon>Arachnida</taxon>
        <taxon>Araneae</taxon>
        <taxon>Araneomorphae</taxon>
        <taxon>Entelegynae</taxon>
        <taxon>Eresoidea</taxon>
        <taxon>Eresidae</taxon>
        <taxon>Stegodyphus</taxon>
    </lineage>
</organism>
<dbReference type="EMBL" id="KK113129">
    <property type="protein sequence ID" value="KFM59409.1"/>
    <property type="molecule type" value="Genomic_DNA"/>
</dbReference>
<feature type="non-terminal residue" evidence="2">
    <location>
        <position position="48"/>
    </location>
</feature>
<keyword evidence="1" id="KW-0812">Transmembrane</keyword>
<reference evidence="2 3" key="1">
    <citation type="submission" date="2013-11" db="EMBL/GenBank/DDBJ databases">
        <title>Genome sequencing of Stegodyphus mimosarum.</title>
        <authorList>
            <person name="Bechsgaard J."/>
        </authorList>
    </citation>
    <scope>NUCLEOTIDE SEQUENCE [LARGE SCALE GENOMIC DNA]</scope>
</reference>
<evidence type="ECO:0000256" key="1">
    <source>
        <dbReference type="SAM" id="Phobius"/>
    </source>
</evidence>
<keyword evidence="3" id="KW-1185">Reference proteome</keyword>
<keyword evidence="1" id="KW-1133">Transmembrane helix</keyword>
<gene>
    <name evidence="2" type="ORF">X975_08237</name>
</gene>